<dbReference type="HOGENOM" id="CLU_1447337_0_0_1"/>
<comment type="caution">
    <text evidence="3">The sequence shown here is derived from an EMBL/GenBank/DDBJ whole genome shotgun (WGS) entry which is preliminary data.</text>
</comment>
<dbReference type="GeneID" id="3503699"/>
<dbReference type="EMBL" id="AAHF01000018">
    <property type="protein sequence ID" value="EAL84193.1"/>
    <property type="molecule type" value="Genomic_DNA"/>
</dbReference>
<dbReference type="AlphaFoldDB" id="Q4W926"/>
<keyword evidence="2" id="KW-0812">Transmembrane</keyword>
<keyword evidence="2" id="KW-1133">Transmembrane helix</keyword>
<feature type="compositionally biased region" description="Low complexity" evidence="1">
    <location>
        <begin position="62"/>
        <end position="71"/>
    </location>
</feature>
<gene>
    <name evidence="3" type="ORF">AFUA_6G00730</name>
</gene>
<dbReference type="Proteomes" id="UP000002530">
    <property type="component" value="Unassembled WGS sequence"/>
</dbReference>
<proteinExistence type="predicted"/>
<accession>Q4W926</accession>
<keyword evidence="2" id="KW-0472">Membrane</keyword>
<feature type="region of interest" description="Disordered" evidence="1">
    <location>
        <begin position="60"/>
        <end position="92"/>
    </location>
</feature>
<dbReference type="RefSeq" id="XP_731483.1">
    <property type="nucleotide sequence ID" value="XM_726390.1"/>
</dbReference>
<feature type="transmembrane region" description="Helical" evidence="2">
    <location>
        <begin position="6"/>
        <end position="26"/>
    </location>
</feature>
<organism evidence="3 4">
    <name type="scientific">Aspergillus fumigatus (strain ATCC MYA-4609 / CBS 101355 / FGSC A1100 / Af293)</name>
    <name type="common">Neosartorya fumigata</name>
    <dbReference type="NCBI Taxonomy" id="330879"/>
    <lineage>
        <taxon>Eukaryota</taxon>
        <taxon>Fungi</taxon>
        <taxon>Dikarya</taxon>
        <taxon>Ascomycota</taxon>
        <taxon>Pezizomycotina</taxon>
        <taxon>Eurotiomycetes</taxon>
        <taxon>Eurotiomycetidae</taxon>
        <taxon>Eurotiales</taxon>
        <taxon>Aspergillaceae</taxon>
        <taxon>Aspergillus</taxon>
        <taxon>Aspergillus subgen. Fumigati</taxon>
    </lineage>
</organism>
<evidence type="ECO:0000256" key="1">
    <source>
        <dbReference type="SAM" id="MobiDB-lite"/>
    </source>
</evidence>
<reference evidence="3 4" key="1">
    <citation type="journal article" date="2005" name="Nature">
        <title>Genomic sequence of the pathogenic and allergenic filamentous fungus Aspergillus fumigatus.</title>
        <authorList>
            <person name="Nierman W.C."/>
            <person name="Pain A."/>
            <person name="Anderson M.J."/>
            <person name="Wortman J.R."/>
            <person name="Kim H.S."/>
            <person name="Arroyo J."/>
            <person name="Berriman M."/>
            <person name="Abe K."/>
            <person name="Archer D.B."/>
            <person name="Bermejo C."/>
            <person name="Bennett J."/>
            <person name="Bowyer P."/>
            <person name="Chen D."/>
            <person name="Collins M."/>
            <person name="Coulsen R."/>
            <person name="Davies R."/>
            <person name="Dyer P.S."/>
            <person name="Farman M."/>
            <person name="Fedorova N."/>
            <person name="Fedorova N."/>
            <person name="Feldblyum T.V."/>
            <person name="Fischer R."/>
            <person name="Fosker N."/>
            <person name="Fraser A."/>
            <person name="Garcia J.L."/>
            <person name="Garcia M.J."/>
            <person name="Goble A."/>
            <person name="Goldman G.H."/>
            <person name="Gomi K."/>
            <person name="Griffith-Jones S."/>
            <person name="Gwilliam R."/>
            <person name="Haas B."/>
            <person name="Haas H."/>
            <person name="Harris D."/>
            <person name="Horiuchi H."/>
            <person name="Huang J."/>
            <person name="Humphray S."/>
            <person name="Jimenez J."/>
            <person name="Keller N."/>
            <person name="Khouri H."/>
            <person name="Kitamoto K."/>
            <person name="Kobayashi T."/>
            <person name="Konzack S."/>
            <person name="Kulkarni R."/>
            <person name="Kumagai T."/>
            <person name="Lafon A."/>
            <person name="Latge J.P."/>
            <person name="Li W."/>
            <person name="Lord A."/>
            <person name="Lu C."/>
            <person name="Majoros W.H."/>
            <person name="May G.S."/>
            <person name="Miller B.L."/>
            <person name="Mohamoud Y."/>
            <person name="Molina M."/>
            <person name="Monod M."/>
            <person name="Mouyna I."/>
            <person name="Mulligan S."/>
            <person name="Murphy L."/>
            <person name="O'Neil S."/>
            <person name="Paulsen I."/>
            <person name="Penalva M.A."/>
            <person name="Pertea M."/>
            <person name="Price C."/>
            <person name="Pritchard B.L."/>
            <person name="Quail M.A."/>
            <person name="Rabbinowitsch E."/>
            <person name="Rawlins N."/>
            <person name="Rajandream M.A."/>
            <person name="Reichard U."/>
            <person name="Renauld H."/>
            <person name="Robson G.D."/>
            <person name="Rodriguez de Cordoba S."/>
            <person name="Rodriguez-Pena J.M."/>
            <person name="Ronning C.M."/>
            <person name="Rutter S."/>
            <person name="Salzberg S.L."/>
            <person name="Sanchez M."/>
            <person name="Sanchez-Ferrero J.C."/>
            <person name="Saunders D."/>
            <person name="Seeger K."/>
            <person name="Squares R."/>
            <person name="Squares S."/>
            <person name="Takeuchi M."/>
            <person name="Tekaia F."/>
            <person name="Turner G."/>
            <person name="Vazquez de Aldana C.R."/>
            <person name="Weidman J."/>
            <person name="White O."/>
            <person name="Woodward J."/>
            <person name="Yu J.H."/>
            <person name="Fraser C."/>
            <person name="Galagan J.E."/>
            <person name="Asai K."/>
            <person name="Machida M."/>
            <person name="Hall N."/>
            <person name="Barrell B."/>
            <person name="Denning D.W."/>
        </authorList>
    </citation>
    <scope>NUCLEOTIDE SEQUENCE [LARGE SCALE GENOMIC DNA]</scope>
    <source>
        <strain evidence="3 4">Af293</strain>
    </source>
</reference>
<evidence type="ECO:0000256" key="2">
    <source>
        <dbReference type="SAM" id="Phobius"/>
    </source>
</evidence>
<keyword evidence="4" id="KW-1185">Reference proteome</keyword>
<dbReference type="InParanoid" id="Q4W926"/>
<name>Q4W926_ASPFU</name>
<evidence type="ECO:0000313" key="4">
    <source>
        <dbReference type="Proteomes" id="UP000002530"/>
    </source>
</evidence>
<sequence length="188" mass="20548">MVVFRYDVVVVVVVVLLLRFPLLLSLGVRRPWDGGRAGGLEGNANADIQRAFIYSHRRHIGPSDSSGISGPKTHDSARGHHPSQTPKLPDRISNDINNVLNTDVEVNVAVCPLGLNPKGTRAKLHRLVLTADRLLNLPFAISIRIFFTTCMQSDTLEDASLVWSTTSQVSAAVGRLVRDAWVIDHVGV</sequence>
<dbReference type="KEGG" id="afm:AFUA_6G00730"/>
<dbReference type="VEuPathDB" id="FungiDB:Afu6g00730"/>
<evidence type="ECO:0000313" key="3">
    <source>
        <dbReference type="EMBL" id="EAL84193.1"/>
    </source>
</evidence>
<protein>
    <submittedName>
        <fullName evidence="3">Uncharacterized protein</fullName>
    </submittedName>
</protein>